<accession>A0A380ABL1</accession>
<dbReference type="SUPFAM" id="SSF48452">
    <property type="entry name" value="TPR-like"/>
    <property type="match status" value="1"/>
</dbReference>
<evidence type="ECO:0000313" key="2">
    <source>
        <dbReference type="Proteomes" id="UP000254765"/>
    </source>
</evidence>
<dbReference type="InterPro" id="IPR010323">
    <property type="entry name" value="DUF924"/>
</dbReference>
<dbReference type="EMBL" id="UGYK01000002">
    <property type="protein sequence ID" value="SUI77780.1"/>
    <property type="molecule type" value="Genomic_DNA"/>
</dbReference>
<dbReference type="Pfam" id="PF06041">
    <property type="entry name" value="DUF924"/>
    <property type="match status" value="1"/>
</dbReference>
<dbReference type="Gene3D" id="1.25.40.10">
    <property type="entry name" value="Tetratricopeptide repeat domain"/>
    <property type="match status" value="1"/>
</dbReference>
<protein>
    <submittedName>
        <fullName evidence="1">Uncharacterized protein conserved in bacteria</fullName>
    </submittedName>
</protein>
<organism evidence="1 2">
    <name type="scientific">Serratia marcescens</name>
    <dbReference type="NCBI Taxonomy" id="615"/>
    <lineage>
        <taxon>Bacteria</taxon>
        <taxon>Pseudomonadati</taxon>
        <taxon>Pseudomonadota</taxon>
        <taxon>Gammaproteobacteria</taxon>
        <taxon>Enterobacterales</taxon>
        <taxon>Yersiniaceae</taxon>
        <taxon>Serratia</taxon>
    </lineage>
</organism>
<proteinExistence type="predicted"/>
<dbReference type="AlphaFoldDB" id="A0A380ABL1"/>
<sequence length="197" mass="22600">MHKQVIEFWFDEIEPIMWFKKDDDFDRLLHSRFGEIWRAAAAGELAHWRDTIEGRLAEVIVLDQFSRNLFRGTPQSFACDGMALVLAQEAIRSGECERLSREQRGFLYLPFMHSESPLIHQQALVLYTELNNGDQLEFELRHKAIIDRFGRYPHRNAILGAHQHAGRRGLFTAARIGFLIVGSSAPGRVKTAGRAPQ</sequence>
<evidence type="ECO:0000313" key="1">
    <source>
        <dbReference type="EMBL" id="SUI77780.1"/>
    </source>
</evidence>
<dbReference type="Gene3D" id="1.20.58.320">
    <property type="entry name" value="TPR-like"/>
    <property type="match status" value="1"/>
</dbReference>
<dbReference type="Proteomes" id="UP000254765">
    <property type="component" value="Unassembled WGS sequence"/>
</dbReference>
<gene>
    <name evidence="1" type="ORF">NCTC10211_04952</name>
</gene>
<dbReference type="InterPro" id="IPR011990">
    <property type="entry name" value="TPR-like_helical_dom_sf"/>
</dbReference>
<name>A0A380ABL1_SERMA</name>
<reference evidence="1 2" key="1">
    <citation type="submission" date="2018-06" db="EMBL/GenBank/DDBJ databases">
        <authorList>
            <consortium name="Pathogen Informatics"/>
            <person name="Doyle S."/>
        </authorList>
    </citation>
    <scope>NUCLEOTIDE SEQUENCE [LARGE SCALE GENOMIC DNA]</scope>
    <source>
        <strain evidence="1 2">NCTC10211</strain>
    </source>
</reference>